<evidence type="ECO:0000256" key="1">
    <source>
        <dbReference type="ARBA" id="ARBA00023015"/>
    </source>
</evidence>
<evidence type="ECO:0000313" key="5">
    <source>
        <dbReference type="EMBL" id="TCW38325.1"/>
    </source>
</evidence>
<dbReference type="InterPro" id="IPR009057">
    <property type="entry name" value="Homeodomain-like_sf"/>
</dbReference>
<dbReference type="AlphaFoldDB" id="A0A4R4AGU1"/>
<dbReference type="EMBL" id="SMDC01000002">
    <property type="protein sequence ID" value="TCW38325.1"/>
    <property type="molecule type" value="Genomic_DNA"/>
</dbReference>
<proteinExistence type="predicted"/>
<dbReference type="SUPFAM" id="SSF46689">
    <property type="entry name" value="Homeodomain-like"/>
    <property type="match status" value="2"/>
</dbReference>
<dbReference type="InterPro" id="IPR018062">
    <property type="entry name" value="HTH_AraC-typ_CS"/>
</dbReference>
<dbReference type="GO" id="GO:0003700">
    <property type="term" value="F:DNA-binding transcription factor activity"/>
    <property type="evidence" value="ECO:0007669"/>
    <property type="project" value="InterPro"/>
</dbReference>
<dbReference type="PRINTS" id="PR00032">
    <property type="entry name" value="HTHARAC"/>
</dbReference>
<evidence type="ECO:0000256" key="3">
    <source>
        <dbReference type="ARBA" id="ARBA00023163"/>
    </source>
</evidence>
<dbReference type="InterPro" id="IPR009594">
    <property type="entry name" value="Tscrpt_reg_HTH_AraC_N"/>
</dbReference>
<dbReference type="SMART" id="SM00342">
    <property type="entry name" value="HTH_ARAC"/>
    <property type="match status" value="1"/>
</dbReference>
<keyword evidence="2" id="KW-0238">DNA-binding</keyword>
<evidence type="ECO:0000259" key="4">
    <source>
        <dbReference type="PROSITE" id="PS01124"/>
    </source>
</evidence>
<name>A0A4R4AGU1_MARGR</name>
<reference evidence="5 6" key="1">
    <citation type="submission" date="2019-03" db="EMBL/GenBank/DDBJ databases">
        <title>Genomic Encyclopedia of Type Strains, Phase IV (KMG-IV): sequencing the most valuable type-strain genomes for metagenomic binning, comparative biology and taxonomic classification.</title>
        <authorList>
            <person name="Goeker M."/>
        </authorList>
    </citation>
    <scope>NUCLEOTIDE SEQUENCE [LARGE SCALE GENOMIC DNA]</scope>
    <source>
        <strain evidence="5 6">DSM 203</strain>
    </source>
</reference>
<dbReference type="PROSITE" id="PS01124">
    <property type="entry name" value="HTH_ARAC_FAMILY_2"/>
    <property type="match status" value="1"/>
</dbReference>
<dbReference type="Pfam" id="PF06719">
    <property type="entry name" value="AraC_N"/>
    <property type="match status" value="1"/>
</dbReference>
<accession>A0A4R4AGU1</accession>
<dbReference type="Pfam" id="PF12833">
    <property type="entry name" value="HTH_18"/>
    <property type="match status" value="1"/>
</dbReference>
<dbReference type="RefSeq" id="WP_132228668.1">
    <property type="nucleotide sequence ID" value="NZ_NRRH01000006.1"/>
</dbReference>
<comment type="caution">
    <text evidence="5">The sequence shown here is derived from an EMBL/GenBank/DDBJ whole genome shotgun (WGS) entry which is preliminary data.</text>
</comment>
<keyword evidence="3" id="KW-0804">Transcription</keyword>
<evidence type="ECO:0000313" key="6">
    <source>
        <dbReference type="Proteomes" id="UP000295247"/>
    </source>
</evidence>
<dbReference type="GO" id="GO:0043565">
    <property type="term" value="F:sequence-specific DNA binding"/>
    <property type="evidence" value="ECO:0007669"/>
    <property type="project" value="InterPro"/>
</dbReference>
<dbReference type="InterPro" id="IPR020449">
    <property type="entry name" value="Tscrpt_reg_AraC-type_HTH"/>
</dbReference>
<protein>
    <submittedName>
        <fullName evidence="5">Helix-turn-helix protein</fullName>
    </submittedName>
</protein>
<dbReference type="PANTHER" id="PTHR46796:SF6">
    <property type="entry name" value="ARAC SUBFAMILY"/>
    <property type="match status" value="1"/>
</dbReference>
<dbReference type="InterPro" id="IPR018060">
    <property type="entry name" value="HTH_AraC"/>
</dbReference>
<dbReference type="PANTHER" id="PTHR46796">
    <property type="entry name" value="HTH-TYPE TRANSCRIPTIONAL ACTIVATOR RHAS-RELATED"/>
    <property type="match status" value="1"/>
</dbReference>
<keyword evidence="1" id="KW-0805">Transcription regulation</keyword>
<dbReference type="Gene3D" id="1.10.10.60">
    <property type="entry name" value="Homeodomain-like"/>
    <property type="match status" value="1"/>
</dbReference>
<sequence length="310" mass="35052">MSPSVPMSLNTALPSQPPVDLIENRTLFARHAAELSIYDTFAPARDVPLRAEELLYCAMTQGRKRMHGPHPAHDFLPHQSYVLAPGEQVLIDFPEATLQRPTRCLTIAVERERLRRLCDRLDRHAPLPRGRGSWQTVSRHSWHGHHSEATQRLLERIAGSFLQADADNDLVLDHGVDELLGRLLRQQGREFLLACAAAEPDHDPFSAVLDHIERHLAQPLDIERLCRLSCMSRTRFYARFAALLGCTPNAYLLERRLRCAAELLDQGMAVTRVAYEVGFQSPSHFSRRFQARYGVAPSRYRAHAAPPLPG</sequence>
<evidence type="ECO:0000256" key="2">
    <source>
        <dbReference type="ARBA" id="ARBA00023125"/>
    </source>
</evidence>
<dbReference type="PROSITE" id="PS00041">
    <property type="entry name" value="HTH_ARAC_FAMILY_1"/>
    <property type="match status" value="1"/>
</dbReference>
<dbReference type="Proteomes" id="UP000295247">
    <property type="component" value="Unassembled WGS sequence"/>
</dbReference>
<organism evidence="5 6">
    <name type="scientific">Marichromatium gracile</name>
    <name type="common">Chromatium gracile</name>
    <dbReference type="NCBI Taxonomy" id="1048"/>
    <lineage>
        <taxon>Bacteria</taxon>
        <taxon>Pseudomonadati</taxon>
        <taxon>Pseudomonadota</taxon>
        <taxon>Gammaproteobacteria</taxon>
        <taxon>Chromatiales</taxon>
        <taxon>Chromatiaceae</taxon>
        <taxon>Marichromatium</taxon>
    </lineage>
</organism>
<dbReference type="InterPro" id="IPR050204">
    <property type="entry name" value="AraC_XylS_family_regulators"/>
</dbReference>
<gene>
    <name evidence="5" type="ORF">EDC29_102217</name>
</gene>
<feature type="domain" description="HTH araC/xylS-type" evidence="4">
    <location>
        <begin position="206"/>
        <end position="303"/>
    </location>
</feature>